<evidence type="ECO:0000313" key="2">
    <source>
        <dbReference type="EMBL" id="OGE88470.1"/>
    </source>
</evidence>
<protein>
    <submittedName>
        <fullName evidence="2">Uncharacterized protein</fullName>
    </submittedName>
</protein>
<reference evidence="2 3" key="1">
    <citation type="journal article" date="2016" name="Nat. Commun.">
        <title>Thousands of microbial genomes shed light on interconnected biogeochemical processes in an aquifer system.</title>
        <authorList>
            <person name="Anantharaman K."/>
            <person name="Brown C.T."/>
            <person name="Hug L.A."/>
            <person name="Sharon I."/>
            <person name="Castelle C.J."/>
            <person name="Probst A.J."/>
            <person name="Thomas B.C."/>
            <person name="Singh A."/>
            <person name="Wilkins M.J."/>
            <person name="Karaoz U."/>
            <person name="Brodie E.L."/>
            <person name="Williams K.H."/>
            <person name="Hubbard S.S."/>
            <person name="Banfield J.F."/>
        </authorList>
    </citation>
    <scope>NUCLEOTIDE SEQUENCE [LARGE SCALE GENOMIC DNA]</scope>
</reference>
<keyword evidence="1" id="KW-0812">Transmembrane</keyword>
<sequence length="100" mass="11995">MRLVMKNLKKYFYIFSFSFLGLLVSFIIHSVVEIWYIGRLVSDFGTWGLGLTWQSWYIIHHVLSVLLAIGGLACGWAAGNYWWRVLYVEKRYNKHFWRKE</sequence>
<comment type="caution">
    <text evidence="2">The sequence shown here is derived from an EMBL/GenBank/DDBJ whole genome shotgun (WGS) entry which is preliminary data.</text>
</comment>
<keyword evidence="1" id="KW-1133">Transmembrane helix</keyword>
<dbReference type="AlphaFoldDB" id="A0A1F5PFM0"/>
<feature type="transmembrane region" description="Helical" evidence="1">
    <location>
        <begin position="12"/>
        <end position="37"/>
    </location>
</feature>
<keyword evidence="1" id="KW-0472">Membrane</keyword>
<dbReference type="EMBL" id="MFEO01000033">
    <property type="protein sequence ID" value="OGE88470.1"/>
    <property type="molecule type" value="Genomic_DNA"/>
</dbReference>
<evidence type="ECO:0000313" key="3">
    <source>
        <dbReference type="Proteomes" id="UP000178377"/>
    </source>
</evidence>
<dbReference type="STRING" id="1817828.A2722_01050"/>
<organism evidence="2 3">
    <name type="scientific">Candidatus Doudnabacteria bacterium RIFCSPHIGHO2_01_FULL_50_11</name>
    <dbReference type="NCBI Taxonomy" id="1817828"/>
    <lineage>
        <taxon>Bacteria</taxon>
        <taxon>Candidatus Doudnaibacteriota</taxon>
    </lineage>
</organism>
<gene>
    <name evidence="2" type="ORF">A2722_01050</name>
</gene>
<name>A0A1F5PFM0_9BACT</name>
<dbReference type="Proteomes" id="UP000178377">
    <property type="component" value="Unassembled WGS sequence"/>
</dbReference>
<accession>A0A1F5PFM0</accession>
<proteinExistence type="predicted"/>
<feature type="transmembrane region" description="Helical" evidence="1">
    <location>
        <begin position="57"/>
        <end position="83"/>
    </location>
</feature>
<evidence type="ECO:0000256" key="1">
    <source>
        <dbReference type="SAM" id="Phobius"/>
    </source>
</evidence>